<feature type="region of interest" description="Disordered" evidence="1">
    <location>
        <begin position="343"/>
        <end position="423"/>
    </location>
</feature>
<feature type="region of interest" description="Disordered" evidence="1">
    <location>
        <begin position="651"/>
        <end position="766"/>
    </location>
</feature>
<feature type="compositionally biased region" description="Low complexity" evidence="1">
    <location>
        <begin position="473"/>
        <end position="490"/>
    </location>
</feature>
<dbReference type="STRING" id="231916.A0A409VWK0"/>
<feature type="compositionally biased region" description="Polar residues" evidence="1">
    <location>
        <begin position="710"/>
        <end position="721"/>
    </location>
</feature>
<dbReference type="Proteomes" id="UP000284706">
    <property type="component" value="Unassembled WGS sequence"/>
</dbReference>
<dbReference type="EMBL" id="NHYE01005533">
    <property type="protein sequence ID" value="PPQ70644.1"/>
    <property type="molecule type" value="Genomic_DNA"/>
</dbReference>
<evidence type="ECO:0000313" key="3">
    <source>
        <dbReference type="Proteomes" id="UP000284706"/>
    </source>
</evidence>
<feature type="region of interest" description="Disordered" evidence="1">
    <location>
        <begin position="1"/>
        <end position="129"/>
    </location>
</feature>
<accession>A0A409VWK0</accession>
<sequence length="804" mass="85282">MSLVGDVNGIQKEPNSAFGPSRHVRPQAPHRSPTASSRKPLRSSPLAGPAVVSLNDPPFDSPDSRSNGLSPPPSLHLRSKSKSTQTLARPVSLYADYSFDPSSTNSRLGHRRRPSTAPGPETDISTHRKRFSLASPASISDFGVRIPQRPSSVLVTLQEGDVQEAGIHLRLESCADNPERGSLAPSSSVINSNLRVPRSRLSLAESSSGARARYSYLSSSAGPSSRPVSFVIAEDSDFEGDSRQSWRTSYHSATPKPILKHPTSRSSFVAPSITSSASASSPSSAKSTSSGSTPWSPTSPVTSGPQNDIDNSWYTLSPYATTPKFSRLGLGAPGVVMPISAKEMARRKNASSRSASLKPGKQPVSANAGNGVSRRPSLVTRKSSQSAASTSGSTNENPDDKAQTADWLSYPPPTHDSHRRSTRVWNRTSLNNLRNKSHALSPSSSLARSAASSAASSSSSLRSSSCYGHHGRSSTSTSATTPLSSPPSSISLRSWKSLRASLSSLAAPVTPQALPEVASSMNLASSAENNVDQFSSQHSTCCSTNHQDSSAPVESVANATGADHDVGVVRPLTVKRDKSASSFLARIGSWRRRSKSRSRALRKEDKAEPVGSGDLGMDGWEVTQTHEVKGAEGASALTLEDVAMRLVEASAATEDGQPAEIPELLSPVEVNEDDADDEENGLEGYDSAKSDDNGGMSESDPTTPVDDNESQSPASMFSIQDLNPGVNVREDDDLVSRIAQGPNDMNNHGRDDPFSPERAKIFDRDTPFPVLRSKAGSNLEEGKFGSTRKLWDAFICGACAVKLD</sequence>
<dbReference type="InParanoid" id="A0A409VWK0"/>
<proteinExistence type="predicted"/>
<gene>
    <name evidence="2" type="ORF">CVT26_010066</name>
</gene>
<feature type="region of interest" description="Disordered" evidence="1">
    <location>
        <begin position="241"/>
        <end position="308"/>
    </location>
</feature>
<dbReference type="OrthoDB" id="3070411at2759"/>
<dbReference type="AlphaFoldDB" id="A0A409VWK0"/>
<name>A0A409VWK0_9AGAR</name>
<reference evidence="2 3" key="1">
    <citation type="journal article" date="2018" name="Evol. Lett.">
        <title>Horizontal gene cluster transfer increased hallucinogenic mushroom diversity.</title>
        <authorList>
            <person name="Reynolds H.T."/>
            <person name="Vijayakumar V."/>
            <person name="Gluck-Thaler E."/>
            <person name="Korotkin H.B."/>
            <person name="Matheny P.B."/>
            <person name="Slot J.C."/>
        </authorList>
    </citation>
    <scope>NUCLEOTIDE SEQUENCE [LARGE SCALE GENOMIC DNA]</scope>
    <source>
        <strain evidence="2 3">SRW20</strain>
    </source>
</reference>
<feature type="compositionally biased region" description="Acidic residues" evidence="1">
    <location>
        <begin position="670"/>
        <end position="681"/>
    </location>
</feature>
<feature type="compositionally biased region" description="Low complexity" evidence="1">
    <location>
        <begin position="383"/>
        <end position="394"/>
    </location>
</feature>
<organism evidence="2 3">
    <name type="scientific">Gymnopilus dilepis</name>
    <dbReference type="NCBI Taxonomy" id="231916"/>
    <lineage>
        <taxon>Eukaryota</taxon>
        <taxon>Fungi</taxon>
        <taxon>Dikarya</taxon>
        <taxon>Basidiomycota</taxon>
        <taxon>Agaricomycotina</taxon>
        <taxon>Agaricomycetes</taxon>
        <taxon>Agaricomycetidae</taxon>
        <taxon>Agaricales</taxon>
        <taxon>Agaricineae</taxon>
        <taxon>Hymenogastraceae</taxon>
        <taxon>Gymnopilus</taxon>
    </lineage>
</organism>
<keyword evidence="3" id="KW-1185">Reference proteome</keyword>
<feature type="region of interest" description="Disordered" evidence="1">
    <location>
        <begin position="594"/>
        <end position="618"/>
    </location>
</feature>
<feature type="compositionally biased region" description="Low complexity" evidence="1">
    <location>
        <begin position="270"/>
        <end position="303"/>
    </location>
</feature>
<feature type="region of interest" description="Disordered" evidence="1">
    <location>
        <begin position="458"/>
        <end position="490"/>
    </location>
</feature>
<feature type="compositionally biased region" description="Basic and acidic residues" evidence="1">
    <location>
        <begin position="747"/>
        <end position="766"/>
    </location>
</feature>
<protein>
    <submittedName>
        <fullName evidence="2">Uncharacterized protein</fullName>
    </submittedName>
</protein>
<evidence type="ECO:0000256" key="1">
    <source>
        <dbReference type="SAM" id="MobiDB-lite"/>
    </source>
</evidence>
<evidence type="ECO:0000313" key="2">
    <source>
        <dbReference type="EMBL" id="PPQ70644.1"/>
    </source>
</evidence>
<comment type="caution">
    <text evidence="2">The sequence shown here is derived from an EMBL/GenBank/DDBJ whole genome shotgun (WGS) entry which is preliminary data.</text>
</comment>
<feature type="compositionally biased region" description="Polar residues" evidence="1">
    <location>
        <begin position="243"/>
        <end position="252"/>
    </location>
</feature>